<comment type="caution">
    <text evidence="1">The sequence shown here is derived from an EMBL/GenBank/DDBJ whole genome shotgun (WGS) entry which is preliminary data.</text>
</comment>
<dbReference type="AlphaFoldDB" id="I0YMC6"/>
<protein>
    <submittedName>
        <fullName evidence="1">Uncharacterized protein</fullName>
    </submittedName>
</protein>
<organism evidence="1 2">
    <name type="scientific">Coccomyxa subellipsoidea (strain C-169)</name>
    <name type="common">Green microalga</name>
    <dbReference type="NCBI Taxonomy" id="574566"/>
    <lineage>
        <taxon>Eukaryota</taxon>
        <taxon>Viridiplantae</taxon>
        <taxon>Chlorophyta</taxon>
        <taxon>core chlorophytes</taxon>
        <taxon>Trebouxiophyceae</taxon>
        <taxon>Trebouxiophyceae incertae sedis</taxon>
        <taxon>Coccomyxaceae</taxon>
        <taxon>Coccomyxa</taxon>
        <taxon>Coccomyxa subellipsoidea</taxon>
    </lineage>
</organism>
<dbReference type="GeneID" id="17037517"/>
<reference evidence="1 2" key="1">
    <citation type="journal article" date="2012" name="Genome Biol.">
        <title>The genome of the polar eukaryotic microalga coccomyxa subellipsoidea reveals traits of cold adaptation.</title>
        <authorList>
            <person name="Blanc G."/>
            <person name="Agarkova I."/>
            <person name="Grimwood J."/>
            <person name="Kuo A."/>
            <person name="Brueggeman A."/>
            <person name="Dunigan D."/>
            <person name="Gurnon J."/>
            <person name="Ladunga I."/>
            <person name="Lindquist E."/>
            <person name="Lucas S."/>
            <person name="Pangilinan J."/>
            <person name="Proschold T."/>
            <person name="Salamov A."/>
            <person name="Schmutz J."/>
            <person name="Weeks D."/>
            <person name="Yamada T."/>
            <person name="Claverie J.M."/>
            <person name="Grigoriev I."/>
            <person name="Van Etten J."/>
            <person name="Lomsadze A."/>
            <person name="Borodovsky M."/>
        </authorList>
    </citation>
    <scope>NUCLEOTIDE SEQUENCE [LARGE SCALE GENOMIC DNA]</scope>
    <source>
        <strain evidence="1 2">C-169</strain>
    </source>
</reference>
<dbReference type="PANTHER" id="PTHR33129:SF1">
    <property type="entry name" value="ATP-BINDING PROTEIN"/>
    <property type="match status" value="1"/>
</dbReference>
<gene>
    <name evidence="1" type="ORF">COCSUDRAFT_58293</name>
</gene>
<dbReference type="Proteomes" id="UP000007264">
    <property type="component" value="Unassembled WGS sequence"/>
</dbReference>
<dbReference type="OrthoDB" id="2340858at2759"/>
<evidence type="ECO:0000313" key="1">
    <source>
        <dbReference type="EMBL" id="EIE19545.1"/>
    </source>
</evidence>
<sequence>MKDDSRILSLADGTQFFAFKGMGSAIFVRDCCEALAEEALSMKPPSDDHQAPMMVVDCKRFDERMLFTSNGAYRGSRTAFREELRDPNTWYLVDAQLPTLVPAITVQTSSPHHKKTYEFRKDGARMRVMKTWSLEELEAARHLFPGVSHDRLCQLFSIFGGVIRHCLALALEEEAEAMLMESIGYTNIHTLLSAIGRPELVRNNPW</sequence>
<dbReference type="RefSeq" id="XP_005644089.1">
    <property type="nucleotide sequence ID" value="XM_005644032.1"/>
</dbReference>
<keyword evidence="2" id="KW-1185">Reference proteome</keyword>
<dbReference type="EMBL" id="AGSI01000018">
    <property type="protein sequence ID" value="EIE19545.1"/>
    <property type="molecule type" value="Genomic_DNA"/>
</dbReference>
<dbReference type="PANTHER" id="PTHR33129">
    <property type="entry name" value="PROTEIN KINASE DOMAIN-CONTAINING PROTEIN-RELATED"/>
    <property type="match status" value="1"/>
</dbReference>
<dbReference type="InterPro" id="IPR052980">
    <property type="entry name" value="Crinkler_effector"/>
</dbReference>
<proteinExistence type="predicted"/>
<dbReference type="KEGG" id="csl:COCSUDRAFT_58293"/>
<accession>I0YMC6</accession>
<evidence type="ECO:0000313" key="2">
    <source>
        <dbReference type="Proteomes" id="UP000007264"/>
    </source>
</evidence>
<name>I0YMC6_COCSC</name>